<feature type="compositionally biased region" description="Polar residues" evidence="1">
    <location>
        <begin position="148"/>
        <end position="159"/>
    </location>
</feature>
<protein>
    <submittedName>
        <fullName evidence="2">Uncharacterized protein</fullName>
    </submittedName>
</protein>
<proteinExistence type="predicted"/>
<feature type="region of interest" description="Disordered" evidence="1">
    <location>
        <begin position="102"/>
        <end position="126"/>
    </location>
</feature>
<reference evidence="2" key="1">
    <citation type="journal article" date="2020" name="Stud. Mycol.">
        <title>101 Dothideomycetes genomes: a test case for predicting lifestyles and emergence of pathogens.</title>
        <authorList>
            <person name="Haridas S."/>
            <person name="Albert R."/>
            <person name="Binder M."/>
            <person name="Bloem J."/>
            <person name="Labutti K."/>
            <person name="Salamov A."/>
            <person name="Andreopoulos B."/>
            <person name="Baker S."/>
            <person name="Barry K."/>
            <person name="Bills G."/>
            <person name="Bluhm B."/>
            <person name="Cannon C."/>
            <person name="Castanera R."/>
            <person name="Culley D."/>
            <person name="Daum C."/>
            <person name="Ezra D."/>
            <person name="Gonzalez J."/>
            <person name="Henrissat B."/>
            <person name="Kuo A."/>
            <person name="Liang C."/>
            <person name="Lipzen A."/>
            <person name="Lutzoni F."/>
            <person name="Magnuson J."/>
            <person name="Mondo S."/>
            <person name="Nolan M."/>
            <person name="Ohm R."/>
            <person name="Pangilinan J."/>
            <person name="Park H.-J."/>
            <person name="Ramirez L."/>
            <person name="Alfaro M."/>
            <person name="Sun H."/>
            <person name="Tritt A."/>
            <person name="Yoshinaga Y."/>
            <person name="Zwiers L.-H."/>
            <person name="Turgeon B."/>
            <person name="Goodwin S."/>
            <person name="Spatafora J."/>
            <person name="Crous P."/>
            <person name="Grigoriev I."/>
        </authorList>
    </citation>
    <scope>NUCLEOTIDE SEQUENCE</scope>
    <source>
        <strain evidence="2">CBS 123094</strain>
    </source>
</reference>
<sequence>MQGQTRPLAPSPPKWTTLTDPNSYVGQDQLLSSTYPAAARPRPSQKHPGSRSRSLKTRARVSPFKLGIQKKSYRRTKTNLKAWWKRSTANLERLILRSKAMRRGATASRQPAKVEANTPMAQDTQSVLPPMPQLERMRAGVPRAKISAKNTDSDSSLQDAQRGVSGDNGEAGMSIQPASSPPKDPKLPFSPRTPQLPRRRTIQTNELEHISLKDDLLSSFPKTESPLLERLSGATLVGDEQQLHFVGEEIECDRSQISDRRALQNDDKGATDCSERSPVTSFELLAPDHQALSMPSNDKDTINDDSEWEDIVGSYFDREGVVQQDEDRAIPKIVTQALEDIALPNLSSYEEGPSQAGPLQGNGPEPVAEQPKELGLVKKLQYENLPVQGNSYQLALGEPETAQPSIKTPLPYIAPQTPDEIIAEPQSEPPQKKDKPRRIPVPVHWRSSLEHTPVTQPEPTPDEPKRLIPFNVKSRGLPVPKSRLPMEASRKSPGESSTGQSEKQEAPTKQIGQPSVPQGIQKLGSQRIKKSGSQNILKPDEQSVQKPAKKNVQRLVSQSISNPVTRDLQKLDSPSIQKPDSQSIQKSATQSIRKSTTPSVQNPATQSIQQSSTQGTQQLLSQSIQRLDTQTAQQPTPGHFQVPAVKIPVRASVPSVTPPPKLTESTASQILYASISKGIAKAPTSLPTSLRTFPPPQEEESLGKNAKSNAAKSQANDALNGNVEKPKGIVTSQISSLYQSPAASTSKLPMFGTPNATGDAATQTKLPIKVLVPLCFGSSRAGSSSLLLAAKPSISKGTEKVVVTTESHVCMTKNEPPTSTYLVASQRKLREFSVKPSGTSSNSDGSKSDTDGYHAETLQGIVAEPCTRPQDETLMPSKIPTAPTGLQGPRSTKGKEKVVESPIGDQNHEDEQEGGPSSSPTPSAIPSDACITQGSSQKFCRLNSLIPLPDGGFVCPTSYRAGVLEGLKNQLNEDILQVLEKNLGLTKSQAANNGASTQPQKAEGAKPGRRRNGRRKKATESQIPTRPNTNKPTPAGTKAPKTTETQAQRPKQGKGGRTLPLPGPSPSSKPPLAGATFPPPPTLPSPQGPTSKRSQIPKPPQVPQRPISSRLGFSRPLIPHSRPTTPCHRSSTPLHMRYGSPVPPFKVIKLTPDVYMRTKAGKLLRVRHPQFLKGMRVDPEQTAWAMAAFRRMRHNLAEGKGLGGRKEVEEKKEGGQEGGWEVEGMRGQEKGGAQEMEQRGGQEEATEGTEMIEQDKITEQGKTTEQDKIIENVEETLSPEYQPSSSETNHPPNEESKNAEETHDNCFPPTTAGPSTQQEPVRHPGYADDGWEIWYPKPPKGPWDWGEEESD</sequence>
<dbReference type="EMBL" id="ML977564">
    <property type="protein sequence ID" value="KAF2005310.1"/>
    <property type="molecule type" value="Genomic_DNA"/>
</dbReference>
<feature type="compositionally biased region" description="Pro residues" evidence="1">
    <location>
        <begin position="1077"/>
        <end position="1087"/>
    </location>
</feature>
<feature type="compositionally biased region" description="Basic residues" evidence="1">
    <location>
        <begin position="43"/>
        <end position="59"/>
    </location>
</feature>
<feature type="compositionally biased region" description="Polar residues" evidence="1">
    <location>
        <begin position="14"/>
        <end position="35"/>
    </location>
</feature>
<feature type="compositionally biased region" description="Polar residues" evidence="1">
    <location>
        <begin position="989"/>
        <end position="1000"/>
    </location>
</feature>
<feature type="region of interest" description="Disordered" evidence="1">
    <location>
        <begin position="989"/>
        <end position="1135"/>
    </location>
</feature>
<accession>A0A6A5WU14</accession>
<feature type="region of interest" description="Disordered" evidence="1">
    <location>
        <begin position="1"/>
        <end position="72"/>
    </location>
</feature>
<feature type="region of interest" description="Disordered" evidence="1">
    <location>
        <begin position="146"/>
        <end position="196"/>
    </location>
</feature>
<feature type="compositionally biased region" description="Polar residues" evidence="1">
    <location>
        <begin position="572"/>
        <end position="605"/>
    </location>
</feature>
<feature type="region of interest" description="Disordered" evidence="1">
    <location>
        <begin position="684"/>
        <end position="724"/>
    </location>
</feature>
<feature type="compositionally biased region" description="Basic and acidic residues" evidence="1">
    <location>
        <begin position="1253"/>
        <end position="1271"/>
    </location>
</feature>
<feature type="compositionally biased region" description="Low complexity" evidence="1">
    <location>
        <begin position="704"/>
        <end position="718"/>
    </location>
</feature>
<feature type="compositionally biased region" description="Low complexity" evidence="1">
    <location>
        <begin position="916"/>
        <end position="927"/>
    </location>
</feature>
<feature type="compositionally biased region" description="Low complexity" evidence="1">
    <location>
        <begin position="606"/>
        <end position="625"/>
    </location>
</feature>
<dbReference type="Proteomes" id="UP000799779">
    <property type="component" value="Unassembled WGS sequence"/>
</dbReference>
<feature type="compositionally biased region" description="Basic residues" evidence="1">
    <location>
        <begin position="1007"/>
        <end position="1017"/>
    </location>
</feature>
<feature type="compositionally biased region" description="Polar residues" evidence="1">
    <location>
        <begin position="1122"/>
        <end position="1133"/>
    </location>
</feature>
<keyword evidence="3" id="KW-1185">Reference proteome</keyword>
<evidence type="ECO:0000256" key="1">
    <source>
        <dbReference type="SAM" id="MobiDB-lite"/>
    </source>
</evidence>
<gene>
    <name evidence="2" type="ORF">P154DRAFT_560208</name>
</gene>
<feature type="region of interest" description="Disordered" evidence="1">
    <location>
        <begin position="347"/>
        <end position="374"/>
    </location>
</feature>
<feature type="compositionally biased region" description="Low complexity" evidence="1">
    <location>
        <begin position="1029"/>
        <end position="1045"/>
    </location>
</feature>
<feature type="region of interest" description="Disordered" evidence="1">
    <location>
        <begin position="832"/>
        <end position="928"/>
    </location>
</feature>
<feature type="compositionally biased region" description="Basic and acidic residues" evidence="1">
    <location>
        <begin position="1204"/>
        <end position="1215"/>
    </location>
</feature>
<feature type="compositionally biased region" description="Basic and acidic residues" evidence="1">
    <location>
        <begin position="1292"/>
        <end position="1304"/>
    </location>
</feature>
<feature type="compositionally biased region" description="Polar residues" evidence="1">
    <location>
        <begin position="554"/>
        <end position="564"/>
    </location>
</feature>
<feature type="compositionally biased region" description="Polar residues" evidence="1">
    <location>
        <begin position="1279"/>
        <end position="1291"/>
    </location>
</feature>
<evidence type="ECO:0000313" key="2">
    <source>
        <dbReference type="EMBL" id="KAF2005310.1"/>
    </source>
</evidence>
<feature type="region of interest" description="Disordered" evidence="1">
    <location>
        <begin position="1198"/>
        <end position="1351"/>
    </location>
</feature>
<feature type="region of interest" description="Disordered" evidence="1">
    <location>
        <begin position="393"/>
        <end position="645"/>
    </location>
</feature>
<feature type="compositionally biased region" description="Polar residues" evidence="1">
    <location>
        <begin position="626"/>
        <end position="636"/>
    </location>
</feature>
<organism evidence="2 3">
    <name type="scientific">Amniculicola lignicola CBS 123094</name>
    <dbReference type="NCBI Taxonomy" id="1392246"/>
    <lineage>
        <taxon>Eukaryota</taxon>
        <taxon>Fungi</taxon>
        <taxon>Dikarya</taxon>
        <taxon>Ascomycota</taxon>
        <taxon>Pezizomycotina</taxon>
        <taxon>Dothideomycetes</taxon>
        <taxon>Pleosporomycetidae</taxon>
        <taxon>Pleosporales</taxon>
        <taxon>Amniculicolaceae</taxon>
        <taxon>Amniculicola</taxon>
    </lineage>
</organism>
<evidence type="ECO:0000313" key="3">
    <source>
        <dbReference type="Proteomes" id="UP000799779"/>
    </source>
</evidence>
<name>A0A6A5WU14_9PLEO</name>